<proteinExistence type="predicted"/>
<gene>
    <name evidence="2" type="ORF">CEXT_538701</name>
</gene>
<comment type="caution">
    <text evidence="2">The sequence shown here is derived from an EMBL/GenBank/DDBJ whole genome shotgun (WGS) entry which is preliminary data.</text>
</comment>
<evidence type="ECO:0000313" key="2">
    <source>
        <dbReference type="EMBL" id="GIZ01845.1"/>
    </source>
</evidence>
<organism evidence="2 3">
    <name type="scientific">Caerostris extrusa</name>
    <name type="common">Bark spider</name>
    <name type="synonym">Caerostris bankana</name>
    <dbReference type="NCBI Taxonomy" id="172846"/>
    <lineage>
        <taxon>Eukaryota</taxon>
        <taxon>Metazoa</taxon>
        <taxon>Ecdysozoa</taxon>
        <taxon>Arthropoda</taxon>
        <taxon>Chelicerata</taxon>
        <taxon>Arachnida</taxon>
        <taxon>Araneae</taxon>
        <taxon>Araneomorphae</taxon>
        <taxon>Entelegynae</taxon>
        <taxon>Araneoidea</taxon>
        <taxon>Araneidae</taxon>
        <taxon>Caerostris</taxon>
    </lineage>
</organism>
<protein>
    <submittedName>
        <fullName evidence="2">Uncharacterized protein</fullName>
    </submittedName>
</protein>
<dbReference type="Proteomes" id="UP001054945">
    <property type="component" value="Unassembled WGS sequence"/>
</dbReference>
<accession>A0AAV4Y4A5</accession>
<keyword evidence="1" id="KW-1133">Transmembrane helix</keyword>
<name>A0AAV4Y4A5_CAEEX</name>
<evidence type="ECO:0000256" key="1">
    <source>
        <dbReference type="SAM" id="Phobius"/>
    </source>
</evidence>
<feature type="transmembrane region" description="Helical" evidence="1">
    <location>
        <begin position="7"/>
        <end position="29"/>
    </location>
</feature>
<keyword evidence="1" id="KW-0812">Transmembrane</keyword>
<reference evidence="2 3" key="1">
    <citation type="submission" date="2021-06" db="EMBL/GenBank/DDBJ databases">
        <title>Caerostris extrusa draft genome.</title>
        <authorList>
            <person name="Kono N."/>
            <person name="Arakawa K."/>
        </authorList>
    </citation>
    <scope>NUCLEOTIDE SEQUENCE [LARGE SCALE GENOMIC DNA]</scope>
</reference>
<feature type="transmembrane region" description="Helical" evidence="1">
    <location>
        <begin position="98"/>
        <end position="121"/>
    </location>
</feature>
<dbReference type="AlphaFoldDB" id="A0AAV4Y4A5"/>
<keyword evidence="1" id="KW-0472">Membrane</keyword>
<evidence type="ECO:0000313" key="3">
    <source>
        <dbReference type="Proteomes" id="UP001054945"/>
    </source>
</evidence>
<keyword evidence="3" id="KW-1185">Reference proteome</keyword>
<sequence length="124" mass="13421">MTAFPQLTSWALIPIPFVAARFCLGTVLFNGDSDNSDSFRGLDSGSEFVVERGLPSSGTPNPPGDLIQDPVHVPASGALSNRFQEKHVPVTRRRGGHVIWISPVQVGVHILAGFFYCVSFIGKR</sequence>
<dbReference type="EMBL" id="BPLR01018730">
    <property type="protein sequence ID" value="GIZ01845.1"/>
    <property type="molecule type" value="Genomic_DNA"/>
</dbReference>